<keyword evidence="2" id="KW-1185">Reference proteome</keyword>
<dbReference type="EMBL" id="BQNB010010350">
    <property type="protein sequence ID" value="GJS76100.1"/>
    <property type="molecule type" value="Genomic_DNA"/>
</dbReference>
<evidence type="ECO:0000313" key="2">
    <source>
        <dbReference type="Proteomes" id="UP001151760"/>
    </source>
</evidence>
<comment type="caution">
    <text evidence="1">The sequence shown here is derived from an EMBL/GenBank/DDBJ whole genome shotgun (WGS) entry which is preliminary data.</text>
</comment>
<evidence type="ECO:0000313" key="1">
    <source>
        <dbReference type="EMBL" id="GJS76100.1"/>
    </source>
</evidence>
<gene>
    <name evidence="1" type="ORF">Tco_0725981</name>
</gene>
<accession>A0ABQ4YF98</accession>
<dbReference type="Proteomes" id="UP001151760">
    <property type="component" value="Unassembled WGS sequence"/>
</dbReference>
<sequence>MMDEPQGPHIRILIIFKVILHSVNRIPSLIGSADLHQITALDDGVMKQDGANVQFLKEEGRAVNIFKDETIIQFLNQVQFLNDKLFMFLSNLRLNSSLLSVLVQAYVAAAVDVHDTSGQEHQNLHIDTLR</sequence>
<proteinExistence type="predicted"/>
<name>A0ABQ4YF98_9ASTR</name>
<reference evidence="1" key="2">
    <citation type="submission" date="2022-01" db="EMBL/GenBank/DDBJ databases">
        <authorList>
            <person name="Yamashiro T."/>
            <person name="Shiraishi A."/>
            <person name="Satake H."/>
            <person name="Nakayama K."/>
        </authorList>
    </citation>
    <scope>NUCLEOTIDE SEQUENCE</scope>
</reference>
<reference evidence="1" key="1">
    <citation type="journal article" date="2022" name="Int. J. Mol. Sci.">
        <title>Draft Genome of Tanacetum Coccineum: Genomic Comparison of Closely Related Tanacetum-Family Plants.</title>
        <authorList>
            <person name="Yamashiro T."/>
            <person name="Shiraishi A."/>
            <person name="Nakayama K."/>
            <person name="Satake H."/>
        </authorList>
    </citation>
    <scope>NUCLEOTIDE SEQUENCE</scope>
</reference>
<protein>
    <submittedName>
        <fullName evidence="1">Uncharacterized protein</fullName>
    </submittedName>
</protein>
<organism evidence="1 2">
    <name type="scientific">Tanacetum coccineum</name>
    <dbReference type="NCBI Taxonomy" id="301880"/>
    <lineage>
        <taxon>Eukaryota</taxon>
        <taxon>Viridiplantae</taxon>
        <taxon>Streptophyta</taxon>
        <taxon>Embryophyta</taxon>
        <taxon>Tracheophyta</taxon>
        <taxon>Spermatophyta</taxon>
        <taxon>Magnoliopsida</taxon>
        <taxon>eudicotyledons</taxon>
        <taxon>Gunneridae</taxon>
        <taxon>Pentapetalae</taxon>
        <taxon>asterids</taxon>
        <taxon>campanulids</taxon>
        <taxon>Asterales</taxon>
        <taxon>Asteraceae</taxon>
        <taxon>Asteroideae</taxon>
        <taxon>Anthemideae</taxon>
        <taxon>Anthemidinae</taxon>
        <taxon>Tanacetum</taxon>
    </lineage>
</organism>